<feature type="transmembrane region" description="Helical" evidence="1">
    <location>
        <begin position="191"/>
        <end position="211"/>
    </location>
</feature>
<proteinExistence type="predicted"/>
<dbReference type="GO" id="GO:0006897">
    <property type="term" value="P:endocytosis"/>
    <property type="evidence" value="ECO:0007669"/>
    <property type="project" value="TreeGrafter"/>
</dbReference>
<dbReference type="OrthoDB" id="5419460at2759"/>
<dbReference type="eggNOG" id="ENOG502RKFF">
    <property type="taxonomic scope" value="Eukaryota"/>
</dbReference>
<dbReference type="EMBL" id="HE580270">
    <property type="protein sequence ID" value="CCD24455.1"/>
    <property type="molecule type" value="Genomic_DNA"/>
</dbReference>
<evidence type="ECO:0008006" key="4">
    <source>
        <dbReference type="Google" id="ProtNLM"/>
    </source>
</evidence>
<keyword evidence="1" id="KW-1133">Transmembrane helix</keyword>
<feature type="transmembrane region" description="Helical" evidence="1">
    <location>
        <begin position="147"/>
        <end position="171"/>
    </location>
</feature>
<keyword evidence="1" id="KW-0812">Transmembrane</keyword>
<accession>G0W9J4</accession>
<feature type="transmembrane region" description="Helical" evidence="1">
    <location>
        <begin position="12"/>
        <end position="33"/>
    </location>
</feature>
<dbReference type="AlphaFoldDB" id="G0W9J4"/>
<dbReference type="KEGG" id="ndi:NDAI_0D01410"/>
<dbReference type="Pfam" id="PF06687">
    <property type="entry name" value="SUR7"/>
    <property type="match status" value="1"/>
</dbReference>
<dbReference type="GO" id="GO:0005938">
    <property type="term" value="C:cell cortex"/>
    <property type="evidence" value="ECO:0007669"/>
    <property type="project" value="TreeGrafter"/>
</dbReference>
<dbReference type="PANTHER" id="PTHR36414:SF1">
    <property type="entry name" value="PROTEIN SUR7"/>
    <property type="match status" value="1"/>
</dbReference>
<gene>
    <name evidence="2" type="primary">NDAI0D01410</name>
    <name evidence="2" type="ordered locus">NDAI_0D01410</name>
</gene>
<dbReference type="HOGENOM" id="CLU_059603_1_0_1"/>
<keyword evidence="1" id="KW-0472">Membrane</keyword>
<dbReference type="GO" id="GO:0045121">
    <property type="term" value="C:membrane raft"/>
    <property type="evidence" value="ECO:0007669"/>
    <property type="project" value="TreeGrafter"/>
</dbReference>
<name>G0W9J4_NAUDC</name>
<reference evidence="2 3" key="1">
    <citation type="journal article" date="2011" name="Proc. Natl. Acad. Sci. U.S.A.">
        <title>Evolutionary erosion of yeast sex chromosomes by mating-type switching accidents.</title>
        <authorList>
            <person name="Gordon J.L."/>
            <person name="Armisen D."/>
            <person name="Proux-Wera E."/>
            <person name="Oheigeartaigh S.S."/>
            <person name="Byrne K.P."/>
            <person name="Wolfe K.H."/>
        </authorList>
    </citation>
    <scope>NUCLEOTIDE SEQUENCE [LARGE SCALE GENOMIC DNA]</scope>
    <source>
        <strain evidence="3">ATCC 10597 / BCRC 20456 / CBS 421 / NBRC 0211 / NRRL Y-12639</strain>
    </source>
</reference>
<protein>
    <recommendedName>
        <fullName evidence="4">Protein SUR7</fullName>
    </recommendedName>
</protein>
<dbReference type="RefSeq" id="XP_003669698.1">
    <property type="nucleotide sequence ID" value="XM_003669650.1"/>
</dbReference>
<dbReference type="STRING" id="1071378.G0W9J4"/>
<evidence type="ECO:0000313" key="2">
    <source>
        <dbReference type="EMBL" id="CCD24455.1"/>
    </source>
</evidence>
<evidence type="ECO:0000256" key="1">
    <source>
        <dbReference type="SAM" id="Phobius"/>
    </source>
</evidence>
<evidence type="ECO:0000313" key="3">
    <source>
        <dbReference type="Proteomes" id="UP000000689"/>
    </source>
</evidence>
<dbReference type="GO" id="GO:0030866">
    <property type="term" value="P:cortical actin cytoskeleton organization"/>
    <property type="evidence" value="ECO:0007669"/>
    <property type="project" value="TreeGrafter"/>
</dbReference>
<dbReference type="GO" id="GO:0031505">
    <property type="term" value="P:fungal-type cell wall organization"/>
    <property type="evidence" value="ECO:0007669"/>
    <property type="project" value="TreeGrafter"/>
</dbReference>
<dbReference type="OMA" id="PLNKFYW"/>
<sequence length="310" mass="35096">MRRSLSITLRLLGLLFFAGNTLLLILIIISGTTRHYPVDRFYWVQGDTSGIPNAPNLTRWTYWGACERLDGVTHCSGNLAPAYPISPVDNFNTKVNVPSKFISNRDAFYYLTRFSFCFFWIALAFIGITFILYIFSWCSSIMLKIIFILMIFGFIFNITSVVLQTAASVMARNAFHDADRSASVGASLMGIAWASVTLCFLELGLTTYWFTTNEYNATFSSTPHLEHRHNKHRGFFHRKKDPMVDRTLNSPIPTSTAADPYAFTPNPNINATITNNNASSFVPPPQETTHKGINFFKIRRTQHLNDDDSL</sequence>
<organism evidence="2 3">
    <name type="scientific">Naumovozyma dairenensis (strain ATCC 10597 / BCRC 20456 / CBS 421 / NBRC 0211 / NRRL Y-12639)</name>
    <name type="common">Saccharomyces dairenensis</name>
    <dbReference type="NCBI Taxonomy" id="1071378"/>
    <lineage>
        <taxon>Eukaryota</taxon>
        <taxon>Fungi</taxon>
        <taxon>Dikarya</taxon>
        <taxon>Ascomycota</taxon>
        <taxon>Saccharomycotina</taxon>
        <taxon>Saccharomycetes</taxon>
        <taxon>Saccharomycetales</taxon>
        <taxon>Saccharomycetaceae</taxon>
        <taxon>Naumovozyma</taxon>
    </lineage>
</organism>
<dbReference type="PANTHER" id="PTHR36414">
    <property type="entry name" value="PROTEIN SUR7"/>
    <property type="match status" value="1"/>
</dbReference>
<feature type="transmembrane region" description="Helical" evidence="1">
    <location>
        <begin position="107"/>
        <end position="135"/>
    </location>
</feature>
<keyword evidence="3" id="KW-1185">Reference proteome</keyword>
<dbReference type="GO" id="GO:0032185">
    <property type="term" value="P:septin cytoskeleton organization"/>
    <property type="evidence" value="ECO:0007669"/>
    <property type="project" value="TreeGrafter"/>
</dbReference>
<dbReference type="GeneID" id="11494959"/>
<dbReference type="Proteomes" id="UP000000689">
    <property type="component" value="Chromosome 4"/>
</dbReference>
<dbReference type="GO" id="GO:0005886">
    <property type="term" value="C:plasma membrane"/>
    <property type="evidence" value="ECO:0007669"/>
    <property type="project" value="InterPro"/>
</dbReference>
<dbReference type="InterPro" id="IPR009571">
    <property type="entry name" value="SUR7/Rim9-like_fungi"/>
</dbReference>